<dbReference type="KEGG" id="bsc:COCSADRAFT_263832"/>
<accession>M2SP81</accession>
<dbReference type="Proteomes" id="UP000016934">
    <property type="component" value="Unassembled WGS sequence"/>
</dbReference>
<keyword evidence="2" id="KW-1185">Reference proteome</keyword>
<reference evidence="2" key="2">
    <citation type="journal article" date="2013" name="PLoS Genet.">
        <title>Comparative genome structure, secondary metabolite, and effector coding capacity across Cochliobolus pathogens.</title>
        <authorList>
            <person name="Condon B.J."/>
            <person name="Leng Y."/>
            <person name="Wu D."/>
            <person name="Bushley K.E."/>
            <person name="Ohm R.A."/>
            <person name="Otillar R."/>
            <person name="Martin J."/>
            <person name="Schackwitz W."/>
            <person name="Grimwood J."/>
            <person name="MohdZainudin N."/>
            <person name="Xue C."/>
            <person name="Wang R."/>
            <person name="Manning V.A."/>
            <person name="Dhillon B."/>
            <person name="Tu Z.J."/>
            <person name="Steffenson B.J."/>
            <person name="Salamov A."/>
            <person name="Sun H."/>
            <person name="Lowry S."/>
            <person name="LaButti K."/>
            <person name="Han J."/>
            <person name="Copeland A."/>
            <person name="Lindquist E."/>
            <person name="Barry K."/>
            <person name="Schmutz J."/>
            <person name="Baker S.E."/>
            <person name="Ciuffetti L.M."/>
            <person name="Grigoriev I.V."/>
            <person name="Zhong S."/>
            <person name="Turgeon B.G."/>
        </authorList>
    </citation>
    <scope>NUCLEOTIDE SEQUENCE [LARGE SCALE GENOMIC DNA]</scope>
    <source>
        <strain evidence="2">ND90Pr / ATCC 201652</strain>
    </source>
</reference>
<dbReference type="AlphaFoldDB" id="M2SP81"/>
<dbReference type="RefSeq" id="XP_007705661.1">
    <property type="nucleotide sequence ID" value="XM_007707471.1"/>
</dbReference>
<evidence type="ECO:0000313" key="1">
    <source>
        <dbReference type="EMBL" id="EMD58557.1"/>
    </source>
</evidence>
<gene>
    <name evidence="1" type="ORF">COCSADRAFT_263832</name>
</gene>
<proteinExistence type="predicted"/>
<name>M2SP81_COCSN</name>
<dbReference type="HOGENOM" id="CLU_1023108_0_0_1"/>
<dbReference type="EMBL" id="KB445655">
    <property type="protein sequence ID" value="EMD58557.1"/>
    <property type="molecule type" value="Genomic_DNA"/>
</dbReference>
<evidence type="ECO:0000313" key="2">
    <source>
        <dbReference type="Proteomes" id="UP000016934"/>
    </source>
</evidence>
<dbReference type="GeneID" id="19135495"/>
<sequence>MCVLLSMYYRYGETETAGRHGRVLFVMVMMCGEQPNRLVMASLWTHGIAWHARSGRCTMYVRTGRAGFLFRVERACMYAVVSICRYMCGVCSRGGAASSWCAVSKQEDRHGPVPSTQYPVPSTQYPVPRLYIHSRHIAPRTYPDRAAGGRASVGRAGGVASTMRKRANAPLPGGRCCPRQLRALSVCLSSSTVPGRDRTTPSPAFHTFPYPHPHPHKSPLTPFVSACLFVRPSPLPLFSKPPLPIHAHTHTRTHTHTLTLPRAIPVVGQKDP</sequence>
<reference evidence="1 2" key="1">
    <citation type="journal article" date="2012" name="PLoS Pathog.">
        <title>Diverse lifestyles and strategies of plant pathogenesis encoded in the genomes of eighteen Dothideomycetes fungi.</title>
        <authorList>
            <person name="Ohm R.A."/>
            <person name="Feau N."/>
            <person name="Henrissat B."/>
            <person name="Schoch C.L."/>
            <person name="Horwitz B.A."/>
            <person name="Barry K.W."/>
            <person name="Condon B.J."/>
            <person name="Copeland A.C."/>
            <person name="Dhillon B."/>
            <person name="Glaser F."/>
            <person name="Hesse C.N."/>
            <person name="Kosti I."/>
            <person name="LaButti K."/>
            <person name="Lindquist E.A."/>
            <person name="Lucas S."/>
            <person name="Salamov A.A."/>
            <person name="Bradshaw R.E."/>
            <person name="Ciuffetti L."/>
            <person name="Hamelin R.C."/>
            <person name="Kema G.H.J."/>
            <person name="Lawrence C."/>
            <person name="Scott J.A."/>
            <person name="Spatafora J.W."/>
            <person name="Turgeon B.G."/>
            <person name="de Wit P.J.G.M."/>
            <person name="Zhong S."/>
            <person name="Goodwin S.B."/>
            <person name="Grigoriev I.V."/>
        </authorList>
    </citation>
    <scope>NUCLEOTIDE SEQUENCE [LARGE SCALE GENOMIC DNA]</scope>
    <source>
        <strain evidence="2">ND90Pr / ATCC 201652</strain>
    </source>
</reference>
<organism evidence="1 2">
    <name type="scientific">Cochliobolus sativus (strain ND90Pr / ATCC 201652)</name>
    <name type="common">Common root rot and spot blotch fungus</name>
    <name type="synonym">Bipolaris sorokiniana</name>
    <dbReference type="NCBI Taxonomy" id="665912"/>
    <lineage>
        <taxon>Eukaryota</taxon>
        <taxon>Fungi</taxon>
        <taxon>Dikarya</taxon>
        <taxon>Ascomycota</taxon>
        <taxon>Pezizomycotina</taxon>
        <taxon>Dothideomycetes</taxon>
        <taxon>Pleosporomycetidae</taxon>
        <taxon>Pleosporales</taxon>
        <taxon>Pleosporineae</taxon>
        <taxon>Pleosporaceae</taxon>
        <taxon>Bipolaris</taxon>
    </lineage>
</organism>
<protein>
    <submittedName>
        <fullName evidence="1">Uncharacterized protein</fullName>
    </submittedName>
</protein>